<dbReference type="EMBL" id="KV984659">
    <property type="protein sequence ID" value="PIO14921.1"/>
    <property type="molecule type" value="Genomic_DNA"/>
</dbReference>
<evidence type="ECO:0000256" key="1">
    <source>
        <dbReference type="ARBA" id="ARBA00004123"/>
    </source>
</evidence>
<dbReference type="GO" id="GO:0005737">
    <property type="term" value="C:cytoplasm"/>
    <property type="evidence" value="ECO:0007669"/>
    <property type="project" value="UniProtKB-SubCell"/>
</dbReference>
<keyword evidence="15" id="KW-1185">Reference proteome</keyword>
<evidence type="ECO:0000256" key="4">
    <source>
        <dbReference type="ARBA" id="ARBA00022723"/>
    </source>
</evidence>
<evidence type="ECO:0000256" key="11">
    <source>
        <dbReference type="SAM" id="MobiDB-lite"/>
    </source>
</evidence>
<dbReference type="Pfam" id="PF12874">
    <property type="entry name" value="zf-met"/>
    <property type="match status" value="2"/>
</dbReference>
<evidence type="ECO:0000313" key="15">
    <source>
        <dbReference type="Proteomes" id="UP000228934"/>
    </source>
</evidence>
<keyword evidence="12" id="KW-0472">Membrane</keyword>
<dbReference type="InterPro" id="IPR036236">
    <property type="entry name" value="Znf_C2H2_sf"/>
</dbReference>
<feature type="domain" description="C2H2-type" evidence="13">
    <location>
        <begin position="107"/>
        <end position="129"/>
    </location>
</feature>
<accession>A0A2G9QIH1</accession>
<evidence type="ECO:0000313" key="14">
    <source>
        <dbReference type="EMBL" id="PIO14921.1"/>
    </source>
</evidence>
<dbReference type="AlphaFoldDB" id="A0A2G9QIH1"/>
<evidence type="ECO:0000256" key="8">
    <source>
        <dbReference type="ARBA" id="ARBA00022884"/>
    </source>
</evidence>
<feature type="region of interest" description="Disordered" evidence="11">
    <location>
        <begin position="75"/>
        <end position="97"/>
    </location>
</feature>
<dbReference type="InterPro" id="IPR051868">
    <property type="entry name" value="ZN346_ZMAT4"/>
</dbReference>
<dbReference type="SMART" id="SM00451">
    <property type="entry name" value="ZnF_U1"/>
    <property type="match status" value="2"/>
</dbReference>
<keyword evidence="7" id="KW-0862">Zinc</keyword>
<evidence type="ECO:0000256" key="10">
    <source>
        <dbReference type="ARBA" id="ARBA00039634"/>
    </source>
</evidence>
<evidence type="ECO:0000259" key="13">
    <source>
        <dbReference type="PROSITE" id="PS00028"/>
    </source>
</evidence>
<dbReference type="GO" id="GO:0003725">
    <property type="term" value="F:double-stranded RNA binding"/>
    <property type="evidence" value="ECO:0007669"/>
    <property type="project" value="TreeGrafter"/>
</dbReference>
<protein>
    <recommendedName>
        <fullName evidence="10">Zinc finger protein 346</fullName>
    </recommendedName>
</protein>
<dbReference type="GO" id="GO:0008270">
    <property type="term" value="F:zinc ion binding"/>
    <property type="evidence" value="ECO:0007669"/>
    <property type="project" value="UniProtKB-KW"/>
</dbReference>
<dbReference type="Proteomes" id="UP000228934">
    <property type="component" value="Unassembled WGS sequence"/>
</dbReference>
<evidence type="ECO:0000256" key="6">
    <source>
        <dbReference type="ARBA" id="ARBA00022771"/>
    </source>
</evidence>
<dbReference type="Gene3D" id="3.30.160.60">
    <property type="entry name" value="Classic Zinc Finger"/>
    <property type="match status" value="2"/>
</dbReference>
<evidence type="ECO:0000256" key="9">
    <source>
        <dbReference type="ARBA" id="ARBA00023242"/>
    </source>
</evidence>
<dbReference type="PANTHER" id="PTHR46144:SF5">
    <property type="entry name" value="ZINC FINGER PROTEIN 346"/>
    <property type="match status" value="1"/>
</dbReference>
<evidence type="ECO:0000256" key="7">
    <source>
        <dbReference type="ARBA" id="ARBA00022833"/>
    </source>
</evidence>
<dbReference type="PROSITE" id="PS00028">
    <property type="entry name" value="ZINC_FINGER_C2H2_1"/>
    <property type="match status" value="1"/>
</dbReference>
<evidence type="ECO:0000256" key="12">
    <source>
        <dbReference type="SAM" id="Phobius"/>
    </source>
</evidence>
<evidence type="ECO:0000256" key="2">
    <source>
        <dbReference type="ARBA" id="ARBA00004496"/>
    </source>
</evidence>
<keyword evidence="5" id="KW-0677">Repeat</keyword>
<keyword evidence="12" id="KW-1133">Transmembrane helix</keyword>
<dbReference type="SUPFAM" id="SSF57667">
    <property type="entry name" value="beta-beta-alpha zinc fingers"/>
    <property type="match status" value="2"/>
</dbReference>
<keyword evidence="12" id="KW-0812">Transmembrane</keyword>
<name>A0A2G9QIH1_AQUCT</name>
<feature type="region of interest" description="Disordered" evidence="11">
    <location>
        <begin position="146"/>
        <end position="179"/>
    </location>
</feature>
<reference evidence="15" key="1">
    <citation type="journal article" date="2017" name="Nat. Commun.">
        <title>The North American bullfrog draft genome provides insight into hormonal regulation of long noncoding RNA.</title>
        <authorList>
            <person name="Hammond S.A."/>
            <person name="Warren R.L."/>
            <person name="Vandervalk B.P."/>
            <person name="Kucuk E."/>
            <person name="Khan H."/>
            <person name="Gibb E.A."/>
            <person name="Pandoh P."/>
            <person name="Kirk H."/>
            <person name="Zhao Y."/>
            <person name="Jones M."/>
            <person name="Mungall A.J."/>
            <person name="Coope R."/>
            <person name="Pleasance S."/>
            <person name="Moore R.A."/>
            <person name="Holt R.A."/>
            <person name="Round J.M."/>
            <person name="Ohora S."/>
            <person name="Walle B.V."/>
            <person name="Veldhoen N."/>
            <person name="Helbing C.C."/>
            <person name="Birol I."/>
        </authorList>
    </citation>
    <scope>NUCLEOTIDE SEQUENCE [LARGE SCALE GENOMIC DNA]</scope>
</reference>
<sequence length="179" mass="19678">MHTIKCIFYVQGLILFCSWSLFLYLQDAGNETDRNKCCPVCNMTFSSPVVAASHYEGKTHAKNLKLTLQGGVKEGIPLPKKPRLTPPAPEKNTGTGIIDRSDPEKFCQLCNATFNNPHMAQQHYAGKKHKKQETKSKLMTIYTSCGNALPQSTPLKPLTPGSASSELNAEPDTEKPADI</sequence>
<keyword evidence="3" id="KW-0963">Cytoplasm</keyword>
<feature type="transmembrane region" description="Helical" evidence="12">
    <location>
        <begin position="7"/>
        <end position="25"/>
    </location>
</feature>
<keyword evidence="6" id="KW-0863">Zinc-finger</keyword>
<gene>
    <name evidence="14" type="ORF">AB205_0096820</name>
</gene>
<dbReference type="GO" id="GO:0005634">
    <property type="term" value="C:nucleus"/>
    <property type="evidence" value="ECO:0007669"/>
    <property type="project" value="UniProtKB-SubCell"/>
</dbReference>
<dbReference type="OrthoDB" id="1925236at2759"/>
<evidence type="ECO:0000256" key="5">
    <source>
        <dbReference type="ARBA" id="ARBA00022737"/>
    </source>
</evidence>
<keyword evidence="4" id="KW-0479">Metal-binding</keyword>
<keyword evidence="8" id="KW-0694">RNA-binding</keyword>
<organism evidence="14 15">
    <name type="scientific">Aquarana catesbeiana</name>
    <name type="common">American bullfrog</name>
    <name type="synonym">Rana catesbeiana</name>
    <dbReference type="NCBI Taxonomy" id="8400"/>
    <lineage>
        <taxon>Eukaryota</taxon>
        <taxon>Metazoa</taxon>
        <taxon>Chordata</taxon>
        <taxon>Craniata</taxon>
        <taxon>Vertebrata</taxon>
        <taxon>Euteleostomi</taxon>
        <taxon>Amphibia</taxon>
        <taxon>Batrachia</taxon>
        <taxon>Anura</taxon>
        <taxon>Neobatrachia</taxon>
        <taxon>Ranoidea</taxon>
        <taxon>Ranidae</taxon>
        <taxon>Aquarana</taxon>
    </lineage>
</organism>
<comment type="subcellular location">
    <subcellularLocation>
        <location evidence="2">Cytoplasm</location>
    </subcellularLocation>
    <subcellularLocation>
        <location evidence="1">Nucleus</location>
    </subcellularLocation>
</comment>
<dbReference type="InterPro" id="IPR003604">
    <property type="entry name" value="Matrin/U1-like-C_Znf_C2H2"/>
</dbReference>
<keyword evidence="9" id="KW-0539">Nucleus</keyword>
<dbReference type="PANTHER" id="PTHR46144">
    <property type="entry name" value="ZINC FINGER PROTEIN 385B-LIKE"/>
    <property type="match status" value="1"/>
</dbReference>
<dbReference type="SMART" id="SM00355">
    <property type="entry name" value="ZnF_C2H2"/>
    <property type="match status" value="2"/>
</dbReference>
<evidence type="ECO:0000256" key="3">
    <source>
        <dbReference type="ARBA" id="ARBA00022490"/>
    </source>
</evidence>
<proteinExistence type="predicted"/>
<dbReference type="InterPro" id="IPR013087">
    <property type="entry name" value="Znf_C2H2_type"/>
</dbReference>